<name>A0A1F4NQE6_UNCK3</name>
<proteinExistence type="predicted"/>
<accession>A0A1F4NQE6</accession>
<protein>
    <submittedName>
        <fullName evidence="1">Uncharacterized protein</fullName>
    </submittedName>
</protein>
<evidence type="ECO:0000313" key="1">
    <source>
        <dbReference type="EMBL" id="OGB73684.1"/>
    </source>
</evidence>
<comment type="caution">
    <text evidence="1">The sequence shown here is derived from an EMBL/GenBank/DDBJ whole genome shotgun (WGS) entry which is preliminary data.</text>
</comment>
<evidence type="ECO:0000313" key="2">
    <source>
        <dbReference type="Proteomes" id="UP000178085"/>
    </source>
</evidence>
<organism evidence="1 2">
    <name type="scientific">candidate division Kazan bacterium RIFCSPLOWO2_01_FULL_45_19</name>
    <dbReference type="NCBI Taxonomy" id="1798538"/>
    <lineage>
        <taxon>Bacteria</taxon>
        <taxon>Bacteria division Kazan-3B-28</taxon>
    </lineage>
</organism>
<reference evidence="1 2" key="1">
    <citation type="journal article" date="2016" name="Nat. Commun.">
        <title>Thousands of microbial genomes shed light on interconnected biogeochemical processes in an aquifer system.</title>
        <authorList>
            <person name="Anantharaman K."/>
            <person name="Brown C.T."/>
            <person name="Hug L.A."/>
            <person name="Sharon I."/>
            <person name="Castelle C.J."/>
            <person name="Probst A.J."/>
            <person name="Thomas B.C."/>
            <person name="Singh A."/>
            <person name="Wilkins M.J."/>
            <person name="Karaoz U."/>
            <person name="Brodie E.L."/>
            <person name="Williams K.H."/>
            <person name="Hubbard S.S."/>
            <person name="Banfield J.F."/>
        </authorList>
    </citation>
    <scope>NUCLEOTIDE SEQUENCE [LARGE SCALE GENOMIC DNA]</scope>
</reference>
<sequence>MKVPTKPNHKKELEVFIQTILWAQRGNIKKACYEPNHPPVIIYRSVEEATDGKPAMVKLVKRGCKLFLVIDALEIDKEIQKFHYQSLPDRLMNYLLNRRTGDKVSKDDISETIDEATEVPIDEAFRKMKYWKAFRHYFMPVCTKHTLQIIDHLEMSPFEIKKLLKDFGIEWHEPEQPSK</sequence>
<gene>
    <name evidence="1" type="ORF">A3K51_02500</name>
</gene>
<dbReference type="AlphaFoldDB" id="A0A1F4NQE6"/>
<dbReference type="EMBL" id="METD01000001">
    <property type="protein sequence ID" value="OGB73684.1"/>
    <property type="molecule type" value="Genomic_DNA"/>
</dbReference>
<dbReference type="Proteomes" id="UP000178085">
    <property type="component" value="Unassembled WGS sequence"/>
</dbReference>